<proteinExistence type="predicted"/>
<dbReference type="RefSeq" id="WP_130399889.1">
    <property type="nucleotide sequence ID" value="NZ_SHKK01000001.1"/>
</dbReference>
<evidence type="ECO:0000259" key="2">
    <source>
        <dbReference type="Pfam" id="PF10593"/>
    </source>
</evidence>
<dbReference type="OrthoDB" id="436461at2"/>
<dbReference type="Proteomes" id="UP000293781">
    <property type="component" value="Unassembled WGS sequence"/>
</dbReference>
<accession>A0A4Q7U8B0</accession>
<organism evidence="3 4">
    <name type="scientific">Micromonospora violae</name>
    <dbReference type="NCBI Taxonomy" id="1278207"/>
    <lineage>
        <taxon>Bacteria</taxon>
        <taxon>Bacillati</taxon>
        <taxon>Actinomycetota</taxon>
        <taxon>Actinomycetes</taxon>
        <taxon>Micromonosporales</taxon>
        <taxon>Micromonosporaceae</taxon>
        <taxon>Micromonospora</taxon>
    </lineage>
</organism>
<reference evidence="3 4" key="1">
    <citation type="submission" date="2019-02" db="EMBL/GenBank/DDBJ databases">
        <title>Sequencing the genomes of 1000 actinobacteria strains.</title>
        <authorList>
            <person name="Klenk H.-P."/>
        </authorList>
    </citation>
    <scope>NUCLEOTIDE SEQUENCE [LARGE SCALE GENOMIC DNA]</scope>
    <source>
        <strain evidence="3 4">DSM 45888</strain>
    </source>
</reference>
<keyword evidence="4" id="KW-1185">Reference proteome</keyword>
<feature type="compositionally biased region" description="Basic and acidic residues" evidence="1">
    <location>
        <begin position="372"/>
        <end position="381"/>
    </location>
</feature>
<evidence type="ECO:0000313" key="4">
    <source>
        <dbReference type="Proteomes" id="UP000293781"/>
    </source>
</evidence>
<sequence>MTELFTTSYREALKAMDLRGPRRLHALVAALTEDQSIDADDDSLCAHLAATDPNDSLRKDLAVRLATWDAAEDSPWADGTQQRTPQRRERVVSLLGLGDKAAALLLDLVPIAADGATIIDGEWTPWYTENLRRDRDFYWDHYRSHLLHARGFDPAAVAALDASTTKVVERLADPSAAKRHQAKGLVVGYVQSGKTANFTGVIAKAVDAGYRLIIVLSGSANLLRTQTQRRLDMELVGRENLLRGISEHDTEAFDYFADRDWQEDKFVRHGVLPRDVGQPDVVRLTTRNFDYRSLQQGISALDFERPDRFRPLYDGVNLRGSHARLVVVKKNNLVLTKLVKDLRKITTRLADIPALIIDDESDQASPNTSNPKKWEKDQKERTSINKRISELLTLLPRAQYVGYTATPFANVFVDPSDTEDIFPSNFIISLDPPPGYMGAADFHDLDTHLDDAERDFANSKEKAHVRPLPDDPDDESHLREALDAFVLTGALKLYRQDRGEGAFRHHTMLVHHAMHRTVHGDKAAEVRKLWDTGGYFAPASTDRLRKLYDDDIRQVSQALAQGDSFPDTYEELTPYVAKAVRNISQGGDPVIVVNSDKSLENKQLDFDQHHVWKILVGGNSLARGFTVEGLTISYYRRLTKQQDTLMQMGRWFGFRPHYRDLIRLYITPSLHTAFEASCRDEDHFRTELRRYGAPVDGKSQLTPAQVPPLVAQHLDWLKPTAANKMYNAALAERRSPGIAVEPRRWPSDPKRIESNTRAFQPLLDAAKTHAHLYGQLPCVAKPHDSESEQTPDSWDYQAWIGRVSHPVLLSVLQSLRLATDDALRPDLRWLSSLTEEQVSGWVVILPQHKGSTAIRRILGHDQLSIHARTRQKPDYYGGISKLEHRGPGEVIKRAPLAAADTTSNNNEIGEEEAKRHVEPRSGSILIYPVVDRAKEGQQSLSGEANDELSPHEVTLAFRLVAPESAVGSDKRLILFETKVTSRQNAAIVDKQE</sequence>
<feature type="region of interest" description="Disordered" evidence="1">
    <location>
        <begin position="894"/>
        <end position="917"/>
    </location>
</feature>
<feature type="region of interest" description="Disordered" evidence="1">
    <location>
        <begin position="361"/>
        <end position="381"/>
    </location>
</feature>
<feature type="domain" description="Putative endonuclease Z1" evidence="2">
    <location>
        <begin position="478"/>
        <end position="713"/>
    </location>
</feature>
<name>A0A4Q7U8B0_9ACTN</name>
<comment type="caution">
    <text evidence="3">The sequence shown here is derived from an EMBL/GenBank/DDBJ whole genome shotgun (WGS) entry which is preliminary data.</text>
</comment>
<dbReference type="Pfam" id="PF10593">
    <property type="entry name" value="Z1"/>
    <property type="match status" value="1"/>
</dbReference>
<gene>
    <name evidence="3" type="ORF">EV382_0340</name>
</gene>
<evidence type="ECO:0000256" key="1">
    <source>
        <dbReference type="SAM" id="MobiDB-lite"/>
    </source>
</evidence>
<dbReference type="InterPro" id="IPR018310">
    <property type="entry name" value="Put_endonuclease_Z1-dom"/>
</dbReference>
<protein>
    <submittedName>
        <fullName evidence="3">Z1 domain-containing protein</fullName>
    </submittedName>
</protein>
<evidence type="ECO:0000313" key="3">
    <source>
        <dbReference type="EMBL" id="RZT77197.1"/>
    </source>
</evidence>
<dbReference type="EMBL" id="SHKK01000001">
    <property type="protein sequence ID" value="RZT77197.1"/>
    <property type="molecule type" value="Genomic_DNA"/>
</dbReference>
<dbReference type="AlphaFoldDB" id="A0A4Q7U8B0"/>